<dbReference type="Proteomes" id="UP000198510">
    <property type="component" value="Unassembled WGS sequence"/>
</dbReference>
<feature type="transmembrane region" description="Helical" evidence="1">
    <location>
        <begin position="103"/>
        <end position="122"/>
    </location>
</feature>
<keyword evidence="1" id="KW-0812">Transmembrane</keyword>
<evidence type="ECO:0000313" key="3">
    <source>
        <dbReference type="Proteomes" id="UP000198510"/>
    </source>
</evidence>
<accession>A0A1G9INM9</accession>
<dbReference type="InterPro" id="IPR002798">
    <property type="entry name" value="SpoIIM-like"/>
</dbReference>
<feature type="transmembrane region" description="Helical" evidence="1">
    <location>
        <begin position="203"/>
        <end position="220"/>
    </location>
</feature>
<dbReference type="STRING" id="1075417.SAMN05421823_10560"/>
<dbReference type="Pfam" id="PF01944">
    <property type="entry name" value="SpoIIM"/>
    <property type="match status" value="1"/>
</dbReference>
<protein>
    <submittedName>
        <fullName evidence="2">Uncharacterized membrane protein SpoIIM, required for sporulation</fullName>
    </submittedName>
</protein>
<dbReference type="AlphaFoldDB" id="A0A1G9INM9"/>
<gene>
    <name evidence="2" type="ORF">SAMN05421823_10560</name>
</gene>
<dbReference type="EMBL" id="FNFO01000005">
    <property type="protein sequence ID" value="SDL26868.1"/>
    <property type="molecule type" value="Genomic_DNA"/>
</dbReference>
<organism evidence="2 3">
    <name type="scientific">Catalinimonas alkaloidigena</name>
    <dbReference type="NCBI Taxonomy" id="1075417"/>
    <lineage>
        <taxon>Bacteria</taxon>
        <taxon>Pseudomonadati</taxon>
        <taxon>Bacteroidota</taxon>
        <taxon>Cytophagia</taxon>
        <taxon>Cytophagales</taxon>
        <taxon>Catalimonadaceae</taxon>
        <taxon>Catalinimonas</taxon>
    </lineage>
</organism>
<feature type="transmembrane region" description="Helical" evidence="1">
    <location>
        <begin position="295"/>
        <end position="314"/>
    </location>
</feature>
<keyword evidence="1" id="KW-0472">Membrane</keyword>
<name>A0A1G9INM9_9BACT</name>
<dbReference type="PANTHER" id="PTHR35337:SF1">
    <property type="entry name" value="SLR1478 PROTEIN"/>
    <property type="match status" value="1"/>
</dbReference>
<keyword evidence="3" id="KW-1185">Reference proteome</keyword>
<feature type="transmembrane region" description="Helical" evidence="1">
    <location>
        <begin position="265"/>
        <end position="283"/>
    </location>
</feature>
<evidence type="ECO:0000256" key="1">
    <source>
        <dbReference type="SAM" id="Phobius"/>
    </source>
</evidence>
<dbReference type="PANTHER" id="PTHR35337">
    <property type="entry name" value="SLR1478 PROTEIN"/>
    <property type="match status" value="1"/>
</dbReference>
<feature type="transmembrane region" description="Helical" evidence="1">
    <location>
        <begin position="226"/>
        <end position="245"/>
    </location>
</feature>
<keyword evidence="1" id="KW-1133">Transmembrane helix</keyword>
<feature type="transmembrane region" description="Helical" evidence="1">
    <location>
        <begin position="172"/>
        <end position="191"/>
    </location>
</feature>
<evidence type="ECO:0000313" key="2">
    <source>
        <dbReference type="EMBL" id="SDL26868.1"/>
    </source>
</evidence>
<sequence length="321" mass="36146">MKGMREAAFIQTHVEKWRKFETLVNGQQSADPDLLANLFVEVSDDLAFAQTHFPNSKNTAYLNELAARVHQQIYRNRRERSNRLVQFWKTELPLLMAEARRPLLYSFLIFFLACVIGALSAANDATFARLILGDAYINMTLDNIEQGDPMGVYKQAGQTDMFFGITFNNIRVSFYAFAMGLLLSFGTGYMLFQNGVMLGAFQYFFYQKGLLLTSFLTIWIHGTLEISAIVIAGAAGLVMGNSILFPGTYPRGVSFRKGARKGVKIVVGLVPIFIVAGFLESFVTRLTDMPWPVKVAIIGGSASFILWYFVVYPYQLQKKHE</sequence>
<proteinExistence type="predicted"/>
<reference evidence="2 3" key="1">
    <citation type="submission" date="2016-10" db="EMBL/GenBank/DDBJ databases">
        <authorList>
            <person name="de Groot N.N."/>
        </authorList>
    </citation>
    <scope>NUCLEOTIDE SEQUENCE [LARGE SCALE GENOMIC DNA]</scope>
    <source>
        <strain evidence="2 3">DSM 25186</strain>
    </source>
</reference>